<dbReference type="AlphaFoldDB" id="A0A087UUS5"/>
<dbReference type="Proteomes" id="UP000054359">
    <property type="component" value="Unassembled WGS sequence"/>
</dbReference>
<name>A0A087UUS5_STEMI</name>
<protein>
    <submittedName>
        <fullName evidence="1">Uncharacterized protein</fullName>
    </submittedName>
</protein>
<organism evidence="1 2">
    <name type="scientific">Stegodyphus mimosarum</name>
    <name type="common">African social velvet spider</name>
    <dbReference type="NCBI Taxonomy" id="407821"/>
    <lineage>
        <taxon>Eukaryota</taxon>
        <taxon>Metazoa</taxon>
        <taxon>Ecdysozoa</taxon>
        <taxon>Arthropoda</taxon>
        <taxon>Chelicerata</taxon>
        <taxon>Arachnida</taxon>
        <taxon>Araneae</taxon>
        <taxon>Araneomorphae</taxon>
        <taxon>Entelegynae</taxon>
        <taxon>Eresoidea</taxon>
        <taxon>Eresidae</taxon>
        <taxon>Stegodyphus</taxon>
    </lineage>
</organism>
<dbReference type="EMBL" id="KK121736">
    <property type="protein sequence ID" value="KFM81114.1"/>
    <property type="molecule type" value="Genomic_DNA"/>
</dbReference>
<feature type="non-terminal residue" evidence="1">
    <location>
        <position position="47"/>
    </location>
</feature>
<reference evidence="1 2" key="1">
    <citation type="submission" date="2013-11" db="EMBL/GenBank/DDBJ databases">
        <title>Genome sequencing of Stegodyphus mimosarum.</title>
        <authorList>
            <person name="Bechsgaard J."/>
        </authorList>
    </citation>
    <scope>NUCLEOTIDE SEQUENCE [LARGE SCALE GENOMIC DNA]</scope>
</reference>
<sequence>MHFLPTNRTRIMVLYKPSFTHQSINVFSLSFQIVQKLQTNLTTLRYF</sequence>
<gene>
    <name evidence="1" type="ORF">X975_25378</name>
</gene>
<evidence type="ECO:0000313" key="1">
    <source>
        <dbReference type="EMBL" id="KFM81114.1"/>
    </source>
</evidence>
<evidence type="ECO:0000313" key="2">
    <source>
        <dbReference type="Proteomes" id="UP000054359"/>
    </source>
</evidence>
<accession>A0A087UUS5</accession>
<proteinExistence type="predicted"/>
<keyword evidence="2" id="KW-1185">Reference proteome</keyword>